<evidence type="ECO:0000259" key="6">
    <source>
        <dbReference type="Pfam" id="PF14237"/>
    </source>
</evidence>
<gene>
    <name evidence="7" type="ORF">B0I21_104191</name>
</gene>
<evidence type="ECO:0000256" key="5">
    <source>
        <dbReference type="SAM" id="Phobius"/>
    </source>
</evidence>
<evidence type="ECO:0000256" key="3">
    <source>
        <dbReference type="ARBA" id="ARBA00022989"/>
    </source>
</evidence>
<sequence length="171" mass="18819">MQKFYYTDGTNTFGPLSLEELKGKGLTGDTYVWTEGLPSWVAARQMPELAPLLNDTNQPYYSGATQVPPQFGSSLPPNFNVPNTGRPPRTYLVESILATLFCCLPLGIPAIVYASRVEGKFYRGDYSGAEADSANAKKWLFINLGLSVGLWILYFLIFGFAMFGAMLGDFS</sequence>
<evidence type="ECO:0000313" key="8">
    <source>
        <dbReference type="Proteomes" id="UP000294752"/>
    </source>
</evidence>
<dbReference type="GO" id="GO:0016020">
    <property type="term" value="C:membrane"/>
    <property type="evidence" value="ECO:0007669"/>
    <property type="project" value="UniProtKB-SubCell"/>
</dbReference>
<dbReference type="InterPro" id="IPR051423">
    <property type="entry name" value="CD225/Dispanin"/>
</dbReference>
<dbReference type="PANTHER" id="PTHR14948:SF25">
    <property type="entry name" value="DUF4190 DOMAIN-CONTAINING PROTEIN"/>
    <property type="match status" value="1"/>
</dbReference>
<dbReference type="Pfam" id="PF04505">
    <property type="entry name" value="CD225"/>
    <property type="match status" value="1"/>
</dbReference>
<organism evidence="7 8">
    <name type="scientific">Sphingobacterium paludis</name>
    <dbReference type="NCBI Taxonomy" id="1476465"/>
    <lineage>
        <taxon>Bacteria</taxon>
        <taxon>Pseudomonadati</taxon>
        <taxon>Bacteroidota</taxon>
        <taxon>Sphingobacteriia</taxon>
        <taxon>Sphingobacteriales</taxon>
        <taxon>Sphingobacteriaceae</taxon>
        <taxon>Sphingobacterium</taxon>
    </lineage>
</organism>
<dbReference type="Proteomes" id="UP000294752">
    <property type="component" value="Unassembled WGS sequence"/>
</dbReference>
<dbReference type="EMBL" id="SNZV01000004">
    <property type="protein sequence ID" value="TDS13865.1"/>
    <property type="molecule type" value="Genomic_DNA"/>
</dbReference>
<reference evidence="7 8" key="1">
    <citation type="submission" date="2019-03" db="EMBL/GenBank/DDBJ databases">
        <title>Genomic Encyclopedia of Type Strains, Phase III (KMG-III): the genomes of soil and plant-associated and newly described type strains.</title>
        <authorList>
            <person name="Whitman W."/>
        </authorList>
    </citation>
    <scope>NUCLEOTIDE SEQUENCE [LARGE SCALE GENOMIC DNA]</scope>
    <source>
        <strain evidence="7 8">CGMCC 1.12801</strain>
    </source>
</reference>
<comment type="subcellular location">
    <subcellularLocation>
        <location evidence="1">Membrane</location>
    </subcellularLocation>
</comment>
<comment type="caution">
    <text evidence="7">The sequence shown here is derived from an EMBL/GenBank/DDBJ whole genome shotgun (WGS) entry which is preliminary data.</text>
</comment>
<feature type="domain" description="GYF" evidence="6">
    <location>
        <begin position="5"/>
        <end position="49"/>
    </location>
</feature>
<feature type="transmembrane region" description="Helical" evidence="5">
    <location>
        <begin position="140"/>
        <end position="167"/>
    </location>
</feature>
<feature type="transmembrane region" description="Helical" evidence="5">
    <location>
        <begin position="91"/>
        <end position="114"/>
    </location>
</feature>
<evidence type="ECO:0000313" key="7">
    <source>
        <dbReference type="EMBL" id="TDS13865.1"/>
    </source>
</evidence>
<accession>A0A4R7D2N5</accession>
<dbReference type="RefSeq" id="WP_133640169.1">
    <property type="nucleotide sequence ID" value="NZ_SNZV01000004.1"/>
</dbReference>
<evidence type="ECO:0000256" key="4">
    <source>
        <dbReference type="ARBA" id="ARBA00023136"/>
    </source>
</evidence>
<evidence type="ECO:0000256" key="1">
    <source>
        <dbReference type="ARBA" id="ARBA00004370"/>
    </source>
</evidence>
<dbReference type="InterPro" id="IPR025640">
    <property type="entry name" value="GYF_2"/>
</dbReference>
<keyword evidence="3 5" id="KW-1133">Transmembrane helix</keyword>
<evidence type="ECO:0000256" key="2">
    <source>
        <dbReference type="ARBA" id="ARBA00022692"/>
    </source>
</evidence>
<protein>
    <submittedName>
        <fullName evidence="7">Uncharacterized protein DUF4339</fullName>
    </submittedName>
</protein>
<keyword evidence="8" id="KW-1185">Reference proteome</keyword>
<keyword evidence="2 5" id="KW-0812">Transmembrane</keyword>
<dbReference type="AlphaFoldDB" id="A0A4R7D2N5"/>
<name>A0A4R7D2N5_9SPHI</name>
<dbReference type="PANTHER" id="PTHR14948">
    <property type="entry name" value="NG5"/>
    <property type="match status" value="1"/>
</dbReference>
<dbReference type="OrthoDB" id="9815705at2"/>
<dbReference type="InterPro" id="IPR007593">
    <property type="entry name" value="CD225/Dispanin_fam"/>
</dbReference>
<keyword evidence="4 5" id="KW-0472">Membrane</keyword>
<proteinExistence type="predicted"/>
<dbReference type="Pfam" id="PF14237">
    <property type="entry name" value="GYF_2"/>
    <property type="match status" value="1"/>
</dbReference>